<protein>
    <submittedName>
        <fullName evidence="2">Uncharacterized protein</fullName>
    </submittedName>
</protein>
<accession>A0AAE3QZZ5</accession>
<dbReference type="AlphaFoldDB" id="A0AAE3QZZ5"/>
<dbReference type="Proteomes" id="UP001232063">
    <property type="component" value="Unassembled WGS sequence"/>
</dbReference>
<keyword evidence="3" id="KW-1185">Reference proteome</keyword>
<gene>
    <name evidence="2" type="ORF">QNI22_10880</name>
</gene>
<dbReference type="InterPro" id="IPR013320">
    <property type="entry name" value="ConA-like_dom_sf"/>
</dbReference>
<dbReference type="RefSeq" id="WP_314510650.1">
    <property type="nucleotide sequence ID" value="NZ_JASJOU010000003.1"/>
</dbReference>
<dbReference type="GO" id="GO:0005975">
    <property type="term" value="P:carbohydrate metabolic process"/>
    <property type="evidence" value="ECO:0007669"/>
    <property type="project" value="UniProtKB-ARBA"/>
</dbReference>
<organism evidence="2 3">
    <name type="scientific">Xanthocytophaga agilis</name>
    <dbReference type="NCBI Taxonomy" id="3048010"/>
    <lineage>
        <taxon>Bacteria</taxon>
        <taxon>Pseudomonadati</taxon>
        <taxon>Bacteroidota</taxon>
        <taxon>Cytophagia</taxon>
        <taxon>Cytophagales</taxon>
        <taxon>Rhodocytophagaceae</taxon>
        <taxon>Xanthocytophaga</taxon>
    </lineage>
</organism>
<reference evidence="2" key="1">
    <citation type="submission" date="2023-05" db="EMBL/GenBank/DDBJ databases">
        <authorList>
            <person name="Zhang X."/>
        </authorList>
    </citation>
    <scope>NUCLEOTIDE SEQUENCE</scope>
    <source>
        <strain evidence="2">BD1B2-1</strain>
    </source>
</reference>
<name>A0AAE3QZZ5_9BACT</name>
<feature type="region of interest" description="Disordered" evidence="1">
    <location>
        <begin position="510"/>
        <end position="538"/>
    </location>
</feature>
<dbReference type="GO" id="GO:0004553">
    <property type="term" value="F:hydrolase activity, hydrolyzing O-glycosyl compounds"/>
    <property type="evidence" value="ECO:0007669"/>
    <property type="project" value="UniProtKB-ARBA"/>
</dbReference>
<sequence length="1065" mass="114187">MSFYQLILQFHHRSGIISNFHFSTSVRLICLGLFCALLFFPTTHAQTGPGGVGNTSTNALWLDATKLSILTNGAKLSQWSDFSGNNRHALQSNGANQPTYLTNALNGRPVIHFDRSNAYQYLQISGNNIGTVMSNSNTIFAVAKANSGGINNNANNIGNYQSIFTAVGSHSGIEVYGYPNATNIFCTNWLGGNMNLNPAPVTAYGFSYSINQGDWFLATVRNEETSTNTIGGAFFNGTPGGTNTSTYPLTDYTNQLVRIGAANASGDYAWPLNGDIAEIIAFSQALTPTQRIIVENYLAAKYNLTIPATSDFYNAPDVSYNYDVQGIGTIDGSEKNPIARNGKGLTLSELDNTLNTSNEFVLAGHNSTTNTLVHTNTSIPIADRWDRNWYIQANGSVNVKIGFDFSDGEITAPGNLAAITSEFRLLYRANPNSPFEVVNSSNQPLVPVLENGDELTFVYPNLPTGYYTLGKVTGSLDFTGPGGVGSSLTNALWLDASKLPVTSNGSVISSFTDRSGNNRHALQSSTNNKPTYQSNSLNSRPVIHFDRSNAYQYLEISGNNIGTLMSNSNTIFTIARTNSGALNNTTNTAQSIFIAIGYHSGIWLYGYPTALNATMSSWVNGNYPGVPTDGTTTAGSISQGSWLMATMQNIETSNSTTTKGFINGNPLASSTKGFLMANYTNQLVRIGAANASGDYAWPLNGDIAEIIAFSQALTPTQRIIVENYLAAKYNLTIPATSDFYNAPDVSYNYDVQGIGTIDGADRHKRASSGSGLILSELAEVNGSLNASNEFLFSGHNITTNSIITTDLPIEISNRWQRSWYLQKNGEINATLSFDFIQAGLSIPANLSTSSANYRLLYRSATTGNFTVVTNSQGAALIPTLDASNRLVFSIQNGNQAGKSLVSGYYTIGLGGPTYVWKSNAVTNQWNDTQNWEQSNIPTTAGTVIVNTCTVCPQLPSSLTVSTFALTEGSGIDLNGYTLTATNNILINKSTVRSTGTQSSGTIKAVNITDVAGSTFIDPITFEKTGGETNNWSGGNVFKKKVNIINNASPASTINMATQTDDTVQQ</sequence>
<evidence type="ECO:0000256" key="1">
    <source>
        <dbReference type="SAM" id="MobiDB-lite"/>
    </source>
</evidence>
<proteinExistence type="predicted"/>
<evidence type="ECO:0000313" key="2">
    <source>
        <dbReference type="EMBL" id="MDJ1501156.1"/>
    </source>
</evidence>
<comment type="caution">
    <text evidence="2">The sequence shown here is derived from an EMBL/GenBank/DDBJ whole genome shotgun (WGS) entry which is preliminary data.</text>
</comment>
<evidence type="ECO:0000313" key="3">
    <source>
        <dbReference type="Proteomes" id="UP001232063"/>
    </source>
</evidence>
<dbReference type="EMBL" id="JASJOU010000003">
    <property type="protein sequence ID" value="MDJ1501156.1"/>
    <property type="molecule type" value="Genomic_DNA"/>
</dbReference>
<dbReference type="Gene3D" id="2.60.120.200">
    <property type="match status" value="1"/>
</dbReference>
<dbReference type="SUPFAM" id="SSF49899">
    <property type="entry name" value="Concanavalin A-like lectins/glucanases"/>
    <property type="match status" value="2"/>
</dbReference>